<dbReference type="InterPro" id="IPR044824">
    <property type="entry name" value="MAIN-like"/>
</dbReference>
<accession>A0A443Q4C8</accession>
<gene>
    <name evidence="6" type="ORF">CKAN_02729900</name>
</gene>
<protein>
    <submittedName>
        <fullName evidence="6">Serine/threonine-protein phosphatase 7 long form</fullName>
    </submittedName>
</protein>
<dbReference type="Proteomes" id="UP000283530">
    <property type="component" value="Unassembled WGS sequence"/>
</dbReference>
<feature type="domain" description="Ubiquitin-like protease family profile" evidence="5">
    <location>
        <begin position="477"/>
        <end position="621"/>
    </location>
</feature>
<keyword evidence="4" id="KW-0175">Coiled coil</keyword>
<evidence type="ECO:0000313" key="6">
    <source>
        <dbReference type="EMBL" id="RWR97838.1"/>
    </source>
</evidence>
<dbReference type="GO" id="GO:0010073">
    <property type="term" value="P:meristem maintenance"/>
    <property type="evidence" value="ECO:0007669"/>
    <property type="project" value="InterPro"/>
</dbReference>
<dbReference type="InterPro" id="IPR019557">
    <property type="entry name" value="AminoTfrase-like_pln_mobile"/>
</dbReference>
<evidence type="ECO:0000259" key="5">
    <source>
        <dbReference type="PROSITE" id="PS50600"/>
    </source>
</evidence>
<organism evidence="6 7">
    <name type="scientific">Cinnamomum micranthum f. kanehirae</name>
    <dbReference type="NCBI Taxonomy" id="337451"/>
    <lineage>
        <taxon>Eukaryota</taxon>
        <taxon>Viridiplantae</taxon>
        <taxon>Streptophyta</taxon>
        <taxon>Embryophyta</taxon>
        <taxon>Tracheophyta</taxon>
        <taxon>Spermatophyta</taxon>
        <taxon>Magnoliopsida</taxon>
        <taxon>Magnoliidae</taxon>
        <taxon>Laurales</taxon>
        <taxon>Lauraceae</taxon>
        <taxon>Cinnamomum</taxon>
    </lineage>
</organism>
<proteinExistence type="inferred from homology"/>
<dbReference type="OrthoDB" id="684301at2759"/>
<dbReference type="PROSITE" id="PS50600">
    <property type="entry name" value="ULP_PROTEASE"/>
    <property type="match status" value="1"/>
</dbReference>
<dbReference type="InterPro" id="IPR038765">
    <property type="entry name" value="Papain-like_cys_pep_sf"/>
</dbReference>
<keyword evidence="7" id="KW-1185">Reference proteome</keyword>
<dbReference type="Pfam" id="PF02902">
    <property type="entry name" value="Peptidase_C48"/>
    <property type="match status" value="1"/>
</dbReference>
<dbReference type="EMBL" id="QPKB01000104">
    <property type="protein sequence ID" value="RWR97838.1"/>
    <property type="molecule type" value="Genomic_DNA"/>
</dbReference>
<dbReference type="GO" id="GO:0008234">
    <property type="term" value="F:cysteine-type peptidase activity"/>
    <property type="evidence" value="ECO:0007669"/>
    <property type="project" value="InterPro"/>
</dbReference>
<dbReference type="PANTHER" id="PTHR46033:SF8">
    <property type="entry name" value="PROTEIN MAINTENANCE OF MERISTEMS-LIKE"/>
    <property type="match status" value="1"/>
</dbReference>
<dbReference type="AlphaFoldDB" id="A0A443Q4C8"/>
<dbReference type="Pfam" id="PF10536">
    <property type="entry name" value="PMD"/>
    <property type="match status" value="1"/>
</dbReference>
<comment type="similarity">
    <text evidence="1">Belongs to the peptidase C48 family.</text>
</comment>
<evidence type="ECO:0000256" key="2">
    <source>
        <dbReference type="ARBA" id="ARBA00022670"/>
    </source>
</evidence>
<dbReference type="SUPFAM" id="SSF54001">
    <property type="entry name" value="Cysteine proteinases"/>
    <property type="match status" value="1"/>
</dbReference>
<dbReference type="InterPro" id="IPR003653">
    <property type="entry name" value="Peptidase_C48_C"/>
</dbReference>
<dbReference type="PANTHER" id="PTHR46033">
    <property type="entry name" value="PROTEIN MAIN-LIKE 2"/>
    <property type="match status" value="1"/>
</dbReference>
<keyword evidence="2" id="KW-0645">Protease</keyword>
<keyword evidence="3" id="KW-0378">Hydrolase</keyword>
<name>A0A443Q4C8_9MAGN</name>
<evidence type="ECO:0000256" key="3">
    <source>
        <dbReference type="ARBA" id="ARBA00022801"/>
    </source>
</evidence>
<comment type="caution">
    <text evidence="6">The sequence shown here is derived from an EMBL/GenBank/DDBJ whole genome shotgun (WGS) entry which is preliminary data.</text>
</comment>
<evidence type="ECO:0000256" key="4">
    <source>
        <dbReference type="SAM" id="Coils"/>
    </source>
</evidence>
<dbReference type="GO" id="GO:0006508">
    <property type="term" value="P:proteolysis"/>
    <property type="evidence" value="ECO:0007669"/>
    <property type="project" value="UniProtKB-KW"/>
</dbReference>
<feature type="coiled-coil region" evidence="4">
    <location>
        <begin position="323"/>
        <end position="357"/>
    </location>
</feature>
<sequence length="658" mass="76630">MANQKTNEIAKFDTKCYPSRFMKFIEDLKLEDVHINAIGETPFKHFTEMPTNLKCQRTFLSMIITRWDNEKSAFQLGGKLLPILPQDVALIMGLNMNGERIQLGTRGLREECEFLDKYLEKNYIETETLEKHLKVISEKIASNNKKSLDKKMLDLIADFKKLYMLYVCNTLLFPKSCRSFPFNIIFIVDKLEKVNDYAWAIAVHEFLIKSIRQSSRKNTEFINGCVRLLEPWFYEHVNRYKPIRTNSYPRYMRWAKNSKYMQSKSFKAILDNLSYTEVIEEITPTKEEMTLLSPPKVSQETTAMANFIVRRMEERMPDIIGDRENYIMKIKDLELRLTILEEENERLKSENMELRNRGISVPHSPVDIVDSSLRRMDHPSSPNPSMSSCLETSRAAENISKKNGGRVQKPSQMLRTPYDACTKATLLRTKNKGTCRKRERLVADEIQSKIDISEEEEDATASFEAKVRKDAEEVGKLKIWRSEIKNLLDEEGWISDRIIDTYAKLMSGRKPTGKLNSLKCYFFTSCFNTALHSNNEESIKKHLNLLLVLDSNKKLFCIYNSLKSCGDVAYVNETVSFLKEQFKQRKIHKWDKADIHFVDDCPQQDNGYDCGIFVMKFMDCLSRGDTFDFQPDEIRDYRKKIAAHLLLGRIPNDKHEGS</sequence>
<evidence type="ECO:0000313" key="7">
    <source>
        <dbReference type="Proteomes" id="UP000283530"/>
    </source>
</evidence>
<evidence type="ECO:0000256" key="1">
    <source>
        <dbReference type="ARBA" id="ARBA00005234"/>
    </source>
</evidence>
<dbReference type="Gene3D" id="3.40.395.10">
    <property type="entry name" value="Adenoviral Proteinase, Chain A"/>
    <property type="match status" value="1"/>
</dbReference>
<reference evidence="6 7" key="1">
    <citation type="journal article" date="2019" name="Nat. Plants">
        <title>Stout camphor tree genome fills gaps in understanding of flowering plant genome evolution.</title>
        <authorList>
            <person name="Chaw S.M."/>
            <person name="Liu Y.C."/>
            <person name="Wu Y.W."/>
            <person name="Wang H.Y."/>
            <person name="Lin C.I."/>
            <person name="Wu C.S."/>
            <person name="Ke H.M."/>
            <person name="Chang L.Y."/>
            <person name="Hsu C.Y."/>
            <person name="Yang H.T."/>
            <person name="Sudianto E."/>
            <person name="Hsu M.H."/>
            <person name="Wu K.P."/>
            <person name="Wang L.N."/>
            <person name="Leebens-Mack J.H."/>
            <person name="Tsai I.J."/>
        </authorList>
    </citation>
    <scope>NUCLEOTIDE SEQUENCE [LARGE SCALE GENOMIC DNA]</scope>
    <source>
        <strain evidence="7">cv. Chaw 1501</strain>
        <tissue evidence="6">Young leaves</tissue>
    </source>
</reference>